<gene>
    <name evidence="3" type="ORF">GWK41_01740</name>
</gene>
<protein>
    <submittedName>
        <fullName evidence="3">DUF3488 domain-containing transglutaminase family protein</fullName>
    </submittedName>
</protein>
<dbReference type="Gene3D" id="3.10.620.30">
    <property type="match status" value="1"/>
</dbReference>
<feature type="transmembrane region" description="Helical" evidence="1">
    <location>
        <begin position="56"/>
        <end position="73"/>
    </location>
</feature>
<organism evidence="3 4">
    <name type="scientific">Persephonella atlantica</name>
    <dbReference type="NCBI Taxonomy" id="2699429"/>
    <lineage>
        <taxon>Bacteria</taxon>
        <taxon>Pseudomonadati</taxon>
        <taxon>Aquificota</taxon>
        <taxon>Aquificia</taxon>
        <taxon>Aquificales</taxon>
        <taxon>Hydrogenothermaceae</taxon>
        <taxon>Persephonella</taxon>
    </lineage>
</organism>
<accession>A0ABS1GFT5</accession>
<feature type="transmembrane region" description="Helical" evidence="1">
    <location>
        <begin position="160"/>
        <end position="185"/>
    </location>
</feature>
<feature type="transmembrane region" description="Helical" evidence="1">
    <location>
        <begin position="7"/>
        <end position="24"/>
    </location>
</feature>
<dbReference type="PANTHER" id="PTHR42736">
    <property type="entry name" value="PROTEIN-GLUTAMINE GAMMA-GLUTAMYLTRANSFERASE"/>
    <property type="match status" value="1"/>
</dbReference>
<dbReference type="InterPro" id="IPR002931">
    <property type="entry name" value="Transglutaminase-like"/>
</dbReference>
<dbReference type="InterPro" id="IPR038765">
    <property type="entry name" value="Papain-like_cys_pep_sf"/>
</dbReference>
<feature type="transmembrane region" description="Helical" evidence="1">
    <location>
        <begin position="103"/>
        <end position="122"/>
    </location>
</feature>
<dbReference type="SMART" id="SM00460">
    <property type="entry name" value="TGc"/>
    <property type="match status" value="1"/>
</dbReference>
<dbReference type="SUPFAM" id="SSF54001">
    <property type="entry name" value="Cysteine proteinases"/>
    <property type="match status" value="1"/>
</dbReference>
<dbReference type="Pfam" id="PF11992">
    <property type="entry name" value="TgpA_N"/>
    <property type="match status" value="1"/>
</dbReference>
<reference evidence="3 4" key="1">
    <citation type="journal article" date="2021" name="Syst. Appl. Microbiol.">
        <title>Persephonella atlantica sp. nov.: How to adapt to physico-chemical gradients in high temperature hydrothermal habitats.</title>
        <authorList>
            <person name="Francois D.X."/>
            <person name="Godfroy A."/>
            <person name="Mathien C."/>
            <person name="Aube J."/>
            <person name="Cathalot C."/>
            <person name="Lesongeur F."/>
            <person name="L'Haridon S."/>
            <person name="Philippon X."/>
            <person name="Roussel E.G."/>
        </authorList>
    </citation>
    <scope>NUCLEOTIDE SEQUENCE [LARGE SCALE GENOMIC DNA]</scope>
    <source>
        <strain evidence="3 4">MO1340</strain>
    </source>
</reference>
<evidence type="ECO:0000313" key="4">
    <source>
        <dbReference type="Proteomes" id="UP000772812"/>
    </source>
</evidence>
<keyword evidence="1" id="KW-1133">Transmembrane helix</keyword>
<sequence length="625" mass="72394">MIKLKNVVFLISYIIGFVGFLSVLPFVGGIYTFIFLLMFFAGIATDFKYIKPFPRYILNVFSLLVVLSLTVKIDVDNMVIPVVETLLLLLGVKFLENKEFRDFMQIYVISVFLLAGSALLSIDITFMLYFMVIFFGTVISVILLTYYTQDGDILLDRRTFVRIIAGSSLIPVIAVPITVLIFILLPRTQYPVFNFLNMAGKGKTGFSDTVQLGDVSEIQEDSSIAIRVKTDSRLEPENVYIRGLVLNFFDGRRWFRRNIEEDSRIIGGKTVKQEIILEPTGNRYLPSIDIPSKVYYKATARGDRIFISGRRIFSRIKYSAVSVVGGYIVSTHINRNFYLQVPPKIDRRVYRLAKKLKGKTAEETVLNTVNYLKKNYRYSLKNLKISSSPLSQFLFDEKSGNCEFFASAAAVILRINGIPTRVVAGFRGMKYNKIADYYSVPNRFAHTWIEVYIDGRWIRYDPTPSSPVIRESKDISPFLESVKQILDAIEYAYISSIVNFDIRKQITVFKNLKNLMLPSDIGSFLSYLKFAVFFLIFGIFIFYAVKSLNISYEERLLKQFLKKMKKYGYERNKNEGLEEFVKRVKEESLRKKATEFVRVFEEIYYRDRRLDRKNFKRLSSLIRNI</sequence>
<proteinExistence type="predicted"/>
<keyword evidence="1" id="KW-0812">Transmembrane</keyword>
<dbReference type="Pfam" id="PF01841">
    <property type="entry name" value="Transglut_core"/>
    <property type="match status" value="1"/>
</dbReference>
<evidence type="ECO:0000259" key="2">
    <source>
        <dbReference type="SMART" id="SM00460"/>
    </source>
</evidence>
<name>A0ABS1GFT5_9AQUI</name>
<feature type="transmembrane region" description="Helical" evidence="1">
    <location>
        <begin position="128"/>
        <end position="148"/>
    </location>
</feature>
<dbReference type="InterPro" id="IPR021878">
    <property type="entry name" value="TgpA_N"/>
</dbReference>
<dbReference type="RefSeq" id="WP_200673190.1">
    <property type="nucleotide sequence ID" value="NZ_JAACYA010000001.1"/>
</dbReference>
<evidence type="ECO:0000256" key="1">
    <source>
        <dbReference type="SAM" id="Phobius"/>
    </source>
</evidence>
<dbReference type="InterPro" id="IPR052901">
    <property type="entry name" value="Bact_TGase-like"/>
</dbReference>
<feature type="domain" description="Transglutaminase-like" evidence="2">
    <location>
        <begin position="394"/>
        <end position="464"/>
    </location>
</feature>
<feature type="transmembrane region" description="Helical" evidence="1">
    <location>
        <begin position="524"/>
        <end position="545"/>
    </location>
</feature>
<dbReference type="PANTHER" id="PTHR42736:SF1">
    <property type="entry name" value="PROTEIN-GLUTAMINE GAMMA-GLUTAMYLTRANSFERASE"/>
    <property type="match status" value="1"/>
</dbReference>
<keyword evidence="1" id="KW-0472">Membrane</keyword>
<dbReference type="Proteomes" id="UP000772812">
    <property type="component" value="Unassembled WGS sequence"/>
</dbReference>
<comment type="caution">
    <text evidence="3">The sequence shown here is derived from an EMBL/GenBank/DDBJ whole genome shotgun (WGS) entry which is preliminary data.</text>
</comment>
<keyword evidence="4" id="KW-1185">Reference proteome</keyword>
<dbReference type="EMBL" id="JAACYA010000001">
    <property type="protein sequence ID" value="MBK3331786.1"/>
    <property type="molecule type" value="Genomic_DNA"/>
</dbReference>
<evidence type="ECO:0000313" key="3">
    <source>
        <dbReference type="EMBL" id="MBK3331786.1"/>
    </source>
</evidence>